<dbReference type="EMBL" id="CADCTQ010000256">
    <property type="protein sequence ID" value="CAA9270125.1"/>
    <property type="molecule type" value="Genomic_DNA"/>
</dbReference>
<gene>
    <name evidence="1" type="ORF">AVDCRST_MAG56-2996</name>
</gene>
<proteinExistence type="predicted"/>
<dbReference type="AlphaFoldDB" id="A0A6J4J5R5"/>
<organism evidence="1">
    <name type="scientific">uncultured Cytophagales bacterium</name>
    <dbReference type="NCBI Taxonomy" id="158755"/>
    <lineage>
        <taxon>Bacteria</taxon>
        <taxon>Pseudomonadati</taxon>
        <taxon>Bacteroidota</taxon>
        <taxon>Sphingobacteriia</taxon>
        <taxon>Sphingobacteriales</taxon>
        <taxon>environmental samples</taxon>
    </lineage>
</organism>
<protein>
    <submittedName>
        <fullName evidence="1">Uncharacterized protein</fullName>
    </submittedName>
</protein>
<reference evidence="1" key="1">
    <citation type="submission" date="2020-02" db="EMBL/GenBank/DDBJ databases">
        <authorList>
            <person name="Meier V. D."/>
        </authorList>
    </citation>
    <scope>NUCLEOTIDE SEQUENCE</scope>
    <source>
        <strain evidence="1">AVDCRST_MAG56</strain>
    </source>
</reference>
<accession>A0A6J4J5R5</accession>
<evidence type="ECO:0000313" key="1">
    <source>
        <dbReference type="EMBL" id="CAA9270125.1"/>
    </source>
</evidence>
<sequence length="69" mass="7584">MSIPMKTSNKLLLGLLILILLASTTLVGMAKYYQTQTTKSRTGGTGMLHESDARLLVYAHAHSHERIEA</sequence>
<name>A0A6J4J5R5_9SPHI</name>